<evidence type="ECO:0000313" key="5">
    <source>
        <dbReference type="EMBL" id="KAK8783554.1"/>
    </source>
</evidence>
<keyword evidence="2" id="KW-0812">Transmembrane</keyword>
<protein>
    <recommendedName>
        <fullName evidence="7">Transmembrane protein</fullName>
    </recommendedName>
</protein>
<feature type="transmembrane region" description="Helical" evidence="2">
    <location>
        <begin position="256"/>
        <end position="277"/>
    </location>
</feature>
<name>A0AAQ4F8M2_AMBAM</name>
<feature type="transmembrane region" description="Helical" evidence="2">
    <location>
        <begin position="205"/>
        <end position="226"/>
    </location>
</feature>
<feature type="non-terminal residue" evidence="5">
    <location>
        <position position="313"/>
    </location>
</feature>
<keyword evidence="6" id="KW-1185">Reference proteome</keyword>
<feature type="compositionally biased region" description="Basic residues" evidence="1">
    <location>
        <begin position="81"/>
        <end position="90"/>
    </location>
</feature>
<dbReference type="GO" id="GO:0005415">
    <property type="term" value="F:nucleoside:sodium symporter activity"/>
    <property type="evidence" value="ECO:0007669"/>
    <property type="project" value="TreeGrafter"/>
</dbReference>
<dbReference type="EMBL" id="JARKHS020005415">
    <property type="protein sequence ID" value="KAK8783554.1"/>
    <property type="molecule type" value="Genomic_DNA"/>
</dbReference>
<gene>
    <name evidence="5" type="ORF">V5799_010076</name>
</gene>
<organism evidence="5 6">
    <name type="scientific">Amblyomma americanum</name>
    <name type="common">Lone star tick</name>
    <dbReference type="NCBI Taxonomy" id="6943"/>
    <lineage>
        <taxon>Eukaryota</taxon>
        <taxon>Metazoa</taxon>
        <taxon>Ecdysozoa</taxon>
        <taxon>Arthropoda</taxon>
        <taxon>Chelicerata</taxon>
        <taxon>Arachnida</taxon>
        <taxon>Acari</taxon>
        <taxon>Parasitiformes</taxon>
        <taxon>Ixodida</taxon>
        <taxon>Ixodoidea</taxon>
        <taxon>Ixodidae</taxon>
        <taxon>Amblyomminae</taxon>
        <taxon>Amblyomma</taxon>
    </lineage>
</organism>
<feature type="region of interest" description="Disordered" evidence="1">
    <location>
        <begin position="1"/>
        <end position="93"/>
    </location>
</feature>
<proteinExistence type="predicted"/>
<feature type="compositionally biased region" description="Polar residues" evidence="1">
    <location>
        <begin position="68"/>
        <end position="79"/>
    </location>
</feature>
<accession>A0AAQ4F8M2</accession>
<feature type="transmembrane region" description="Helical" evidence="2">
    <location>
        <begin position="167"/>
        <end position="185"/>
    </location>
</feature>
<evidence type="ECO:0000256" key="1">
    <source>
        <dbReference type="SAM" id="MobiDB-lite"/>
    </source>
</evidence>
<evidence type="ECO:0000259" key="4">
    <source>
        <dbReference type="Pfam" id="PF07670"/>
    </source>
</evidence>
<evidence type="ECO:0000313" key="6">
    <source>
        <dbReference type="Proteomes" id="UP001321473"/>
    </source>
</evidence>
<dbReference type="InterPro" id="IPR002668">
    <property type="entry name" value="CNT_N_dom"/>
</dbReference>
<dbReference type="Pfam" id="PF07670">
    <property type="entry name" value="Gate"/>
    <property type="match status" value="1"/>
</dbReference>
<dbReference type="Pfam" id="PF01773">
    <property type="entry name" value="Nucleos_tra2_N"/>
    <property type="match status" value="1"/>
</dbReference>
<dbReference type="InterPro" id="IPR008276">
    <property type="entry name" value="C_nuclsd_transpt"/>
</dbReference>
<sequence length="313" mass="33515">MASSTSKEHLQTAKSPVISSTEEVVSRPVTAAPESGADAGNPTSPLTEEKPRQVEDAQAAKTAKGNAGQVTSPVLTTSRGAGRKGHRQKARAQMGLQAVAPLSQPVTAEAAASGPVAAEKVTAQPDTAEPVQAQPQPAAEIAMPASAVANENLRQAEDTFAVDMVSWYPVMSGLMLQFLLGLCVLRWSTGRDALRCLSTKMENFLGYTTHGSFFVFGHLASGWNLTEALGDLASLMPRRDLEAHEARDIRPLLPVFVFQVLPVIFFFSLFVNILYFYGIMQWVVVRLGGFLQFTMGTTVCESTTAAANIFLGQ</sequence>
<dbReference type="InterPro" id="IPR011642">
    <property type="entry name" value="Gate_dom"/>
</dbReference>
<feature type="domain" description="Concentrative nucleoside transporter N-terminal" evidence="3">
    <location>
        <begin position="164"/>
        <end position="219"/>
    </location>
</feature>
<feature type="compositionally biased region" description="Polar residues" evidence="1">
    <location>
        <begin position="12"/>
        <end position="23"/>
    </location>
</feature>
<dbReference type="GO" id="GO:0005886">
    <property type="term" value="C:plasma membrane"/>
    <property type="evidence" value="ECO:0007669"/>
    <property type="project" value="TreeGrafter"/>
</dbReference>
<keyword evidence="2" id="KW-1133">Transmembrane helix</keyword>
<dbReference type="PANTHER" id="PTHR10590:SF4">
    <property type="entry name" value="SOLUTE CARRIER FAMILY 28 MEMBER 3"/>
    <property type="match status" value="1"/>
</dbReference>
<dbReference type="PANTHER" id="PTHR10590">
    <property type="entry name" value="SODIUM/NUCLEOSIDE COTRANSPORTER"/>
    <property type="match status" value="1"/>
</dbReference>
<keyword evidence="2" id="KW-0472">Membrane</keyword>
<dbReference type="AlphaFoldDB" id="A0AAQ4F8M2"/>
<feature type="compositionally biased region" description="Basic and acidic residues" evidence="1">
    <location>
        <begin position="1"/>
        <end position="11"/>
    </location>
</feature>
<evidence type="ECO:0000259" key="3">
    <source>
        <dbReference type="Pfam" id="PF01773"/>
    </source>
</evidence>
<evidence type="ECO:0008006" key="7">
    <source>
        <dbReference type="Google" id="ProtNLM"/>
    </source>
</evidence>
<evidence type="ECO:0000256" key="2">
    <source>
        <dbReference type="SAM" id="Phobius"/>
    </source>
</evidence>
<reference evidence="5 6" key="1">
    <citation type="journal article" date="2023" name="Arcadia Sci">
        <title>De novo assembly of a long-read Amblyomma americanum tick genome.</title>
        <authorList>
            <person name="Chou S."/>
            <person name="Poskanzer K.E."/>
            <person name="Rollins M."/>
            <person name="Thuy-Boun P.S."/>
        </authorList>
    </citation>
    <scope>NUCLEOTIDE SEQUENCE [LARGE SCALE GENOMIC DNA]</scope>
    <source>
        <strain evidence="5">F_SG_1</strain>
        <tissue evidence="5">Salivary glands</tissue>
    </source>
</reference>
<dbReference type="Proteomes" id="UP001321473">
    <property type="component" value="Unassembled WGS sequence"/>
</dbReference>
<feature type="domain" description="Nucleoside transporter/FeoB GTPase Gate" evidence="4">
    <location>
        <begin position="257"/>
        <end position="313"/>
    </location>
</feature>
<comment type="caution">
    <text evidence="5">The sequence shown here is derived from an EMBL/GenBank/DDBJ whole genome shotgun (WGS) entry which is preliminary data.</text>
</comment>